<dbReference type="InterPro" id="IPR036013">
    <property type="entry name" value="Band_7/SPFH_dom_sf"/>
</dbReference>
<evidence type="ECO:0000256" key="1">
    <source>
        <dbReference type="ARBA" id="ARBA00004167"/>
    </source>
</evidence>
<comment type="subunit">
    <text evidence="6">HflC and HflK may interact to form a multimeric complex.</text>
</comment>
<reference evidence="9" key="1">
    <citation type="submission" date="2020-02" db="EMBL/GenBank/DDBJ databases">
        <authorList>
            <person name="Meier V. D."/>
        </authorList>
    </citation>
    <scope>NUCLEOTIDE SEQUENCE</scope>
    <source>
        <strain evidence="9">AVDCRST_MAG09</strain>
    </source>
</reference>
<dbReference type="CDD" id="cd03404">
    <property type="entry name" value="SPFH_HflK"/>
    <property type="match status" value="1"/>
</dbReference>
<organism evidence="9">
    <name type="scientific">uncultured Sphingomonas sp</name>
    <dbReference type="NCBI Taxonomy" id="158754"/>
    <lineage>
        <taxon>Bacteria</taxon>
        <taxon>Pseudomonadati</taxon>
        <taxon>Pseudomonadota</taxon>
        <taxon>Alphaproteobacteria</taxon>
        <taxon>Sphingomonadales</taxon>
        <taxon>Sphingomonadaceae</taxon>
        <taxon>Sphingomonas</taxon>
        <taxon>environmental samples</taxon>
    </lineage>
</organism>
<feature type="region of interest" description="Disordered" evidence="7">
    <location>
        <begin position="348"/>
        <end position="374"/>
    </location>
</feature>
<proteinExistence type="inferred from homology"/>
<dbReference type="NCBIfam" id="TIGR01933">
    <property type="entry name" value="hflK"/>
    <property type="match status" value="1"/>
</dbReference>
<evidence type="ECO:0000256" key="2">
    <source>
        <dbReference type="ARBA" id="ARBA00006971"/>
    </source>
</evidence>
<evidence type="ECO:0000313" key="9">
    <source>
        <dbReference type="EMBL" id="CAA9519649.1"/>
    </source>
</evidence>
<evidence type="ECO:0000256" key="7">
    <source>
        <dbReference type="SAM" id="MobiDB-lite"/>
    </source>
</evidence>
<dbReference type="InterPro" id="IPR050710">
    <property type="entry name" value="Band7/mec-2_domain"/>
</dbReference>
<dbReference type="SUPFAM" id="SSF117892">
    <property type="entry name" value="Band 7/SPFH domain"/>
    <property type="match status" value="1"/>
</dbReference>
<feature type="transmembrane region" description="Helical" evidence="6">
    <location>
        <begin position="90"/>
        <end position="112"/>
    </location>
</feature>
<evidence type="ECO:0000256" key="5">
    <source>
        <dbReference type="ARBA" id="ARBA00023136"/>
    </source>
</evidence>
<dbReference type="InterPro" id="IPR001107">
    <property type="entry name" value="Band_7"/>
</dbReference>
<dbReference type="PANTHER" id="PTHR43327">
    <property type="entry name" value="STOMATIN-LIKE PROTEIN 2, MITOCHONDRIAL"/>
    <property type="match status" value="1"/>
</dbReference>
<dbReference type="PANTHER" id="PTHR43327:SF2">
    <property type="entry name" value="MODULATOR OF FTSH PROTEASE HFLK"/>
    <property type="match status" value="1"/>
</dbReference>
<dbReference type="SMART" id="SM00244">
    <property type="entry name" value="PHB"/>
    <property type="match status" value="1"/>
</dbReference>
<feature type="domain" description="Band 7" evidence="8">
    <location>
        <begin position="106"/>
        <end position="272"/>
    </location>
</feature>
<keyword evidence="5 6" id="KW-0472">Membrane</keyword>
<dbReference type="Gene3D" id="3.30.479.30">
    <property type="entry name" value="Band 7 domain"/>
    <property type="match status" value="1"/>
</dbReference>
<keyword evidence="3 6" id="KW-0812">Transmembrane</keyword>
<feature type="region of interest" description="Disordered" evidence="7">
    <location>
        <begin position="15"/>
        <end position="63"/>
    </location>
</feature>
<accession>A0A6J4TCA6</accession>
<sequence>MTGWVSRARALLVDSKGPWGPSTGGVGGGIDEPPPPVSEGGGGPWREPPRARPAPGKLGNIGNLDDLLRRSRARLGPGGGGTGRRPDRSLIIWGVIALALLWLLFTTVHRIAPEERGVVTTLGRYSRTLGPGIGITLPAPIERVQKIDVENIREIPVGSAAEETLMLTGDQNIIDLAYTVRWNIRDPEQYLFNLAEPEETVRQVAESAMRAAVSGVTLNEAIGEGRGEIEAEVQESMQRVLDSYRSGIVLQGVAIRQADPPAAVNDAFKEVTAAQQQAQSYVNDANAYALQLRQKAQGEATAFDRIYEQYRLAPEVTRRRMYYETMERVLQKVDKTIVEAPGVTPYLPLQQQQSGRTPPAAQQGGQSAGQGGGQ</sequence>
<evidence type="ECO:0000256" key="3">
    <source>
        <dbReference type="ARBA" id="ARBA00022692"/>
    </source>
</evidence>
<evidence type="ECO:0000259" key="8">
    <source>
        <dbReference type="SMART" id="SM00244"/>
    </source>
</evidence>
<dbReference type="EMBL" id="CADCVZ010000054">
    <property type="protein sequence ID" value="CAA9519649.1"/>
    <property type="molecule type" value="Genomic_DNA"/>
</dbReference>
<dbReference type="InterPro" id="IPR010201">
    <property type="entry name" value="HflK"/>
</dbReference>
<dbReference type="Pfam" id="PF01145">
    <property type="entry name" value="Band_7"/>
    <property type="match status" value="1"/>
</dbReference>
<comment type="subcellular location">
    <subcellularLocation>
        <location evidence="1">Membrane</location>
        <topology evidence="1">Single-pass membrane protein</topology>
    </subcellularLocation>
</comment>
<comment type="function">
    <text evidence="6">HflC and HflK could encode or regulate a protease.</text>
</comment>
<dbReference type="GO" id="GO:0016020">
    <property type="term" value="C:membrane"/>
    <property type="evidence" value="ECO:0007669"/>
    <property type="project" value="UniProtKB-SubCell"/>
</dbReference>
<evidence type="ECO:0000256" key="4">
    <source>
        <dbReference type="ARBA" id="ARBA00022989"/>
    </source>
</evidence>
<evidence type="ECO:0000256" key="6">
    <source>
        <dbReference type="RuleBase" id="RU364113"/>
    </source>
</evidence>
<keyword evidence="4 6" id="KW-1133">Transmembrane helix</keyword>
<comment type="similarity">
    <text evidence="2 6">Belongs to the band 7/mec-2 family. HflK subfamily.</text>
</comment>
<dbReference type="AlphaFoldDB" id="A0A6J4TCA6"/>
<protein>
    <recommendedName>
        <fullName evidence="6">Protein HflK</fullName>
    </recommendedName>
</protein>
<name>A0A6J4TCA6_9SPHN</name>
<gene>
    <name evidence="9" type="ORF">AVDCRST_MAG09-2112</name>
</gene>